<comment type="catalytic activity">
    <reaction evidence="1">
        <text>ATP + protein L-histidine = ADP + protein N-phospho-L-histidine.</text>
        <dbReference type="EC" id="2.7.13.3"/>
    </reaction>
</comment>
<evidence type="ECO:0000256" key="1">
    <source>
        <dbReference type="ARBA" id="ARBA00000085"/>
    </source>
</evidence>
<dbReference type="InterPro" id="IPR005467">
    <property type="entry name" value="His_kinase_dom"/>
</dbReference>
<dbReference type="CDD" id="cd00082">
    <property type="entry name" value="HisKA"/>
    <property type="match status" value="1"/>
</dbReference>
<dbReference type="GO" id="GO:0005886">
    <property type="term" value="C:plasma membrane"/>
    <property type="evidence" value="ECO:0007669"/>
    <property type="project" value="UniProtKB-SubCell"/>
</dbReference>
<protein>
    <recommendedName>
        <fullName evidence="3">histidine kinase</fullName>
        <ecNumber evidence="3">2.7.13.3</ecNumber>
    </recommendedName>
</protein>
<accession>A0A3G3JTS4</accession>
<evidence type="ECO:0000256" key="5">
    <source>
        <dbReference type="ARBA" id="ARBA00022553"/>
    </source>
</evidence>
<dbReference type="InterPro" id="IPR036097">
    <property type="entry name" value="HisK_dim/P_sf"/>
</dbReference>
<dbReference type="Gene3D" id="1.10.287.130">
    <property type="match status" value="1"/>
</dbReference>
<evidence type="ECO:0000313" key="16">
    <source>
        <dbReference type="EMBL" id="AYQ71628.1"/>
    </source>
</evidence>
<dbReference type="SMART" id="SM00388">
    <property type="entry name" value="HisKA"/>
    <property type="match status" value="1"/>
</dbReference>
<dbReference type="EMBL" id="CP033433">
    <property type="protein sequence ID" value="AYQ71628.1"/>
    <property type="molecule type" value="Genomic_DNA"/>
</dbReference>
<feature type="transmembrane region" description="Helical" evidence="14">
    <location>
        <begin position="28"/>
        <end position="45"/>
    </location>
</feature>
<dbReference type="Pfam" id="PF07694">
    <property type="entry name" value="5TM-5TMR_LYT"/>
    <property type="match status" value="1"/>
</dbReference>
<keyword evidence="6" id="KW-0808">Transferase</keyword>
<evidence type="ECO:0000256" key="2">
    <source>
        <dbReference type="ARBA" id="ARBA00004651"/>
    </source>
</evidence>
<evidence type="ECO:0000256" key="8">
    <source>
        <dbReference type="ARBA" id="ARBA00022741"/>
    </source>
</evidence>
<keyword evidence="5" id="KW-0597">Phosphoprotein</keyword>
<keyword evidence="9" id="KW-0418">Kinase</keyword>
<dbReference type="PRINTS" id="PR00344">
    <property type="entry name" value="BCTRLSENSOR"/>
</dbReference>
<reference evidence="16 17" key="1">
    <citation type="submission" date="2018-10" db="EMBL/GenBank/DDBJ databases">
        <title>Genome Sequence of Cohnella sp.</title>
        <authorList>
            <person name="Srinivasan S."/>
            <person name="Kim M.K."/>
        </authorList>
    </citation>
    <scope>NUCLEOTIDE SEQUENCE [LARGE SCALE GENOMIC DNA]</scope>
    <source>
        <strain evidence="16 17">18JY8-7</strain>
    </source>
</reference>
<evidence type="ECO:0000256" key="4">
    <source>
        <dbReference type="ARBA" id="ARBA00022475"/>
    </source>
</evidence>
<dbReference type="PANTHER" id="PTHR43065">
    <property type="entry name" value="SENSOR HISTIDINE KINASE"/>
    <property type="match status" value="1"/>
</dbReference>
<evidence type="ECO:0000256" key="3">
    <source>
        <dbReference type="ARBA" id="ARBA00012438"/>
    </source>
</evidence>
<dbReference type="SMART" id="SM00387">
    <property type="entry name" value="HATPase_c"/>
    <property type="match status" value="1"/>
</dbReference>
<dbReference type="InterPro" id="IPR003594">
    <property type="entry name" value="HATPase_dom"/>
</dbReference>
<dbReference type="EC" id="2.7.13.3" evidence="3"/>
<feature type="transmembrane region" description="Helical" evidence="14">
    <location>
        <begin position="124"/>
        <end position="141"/>
    </location>
</feature>
<dbReference type="InterPro" id="IPR004358">
    <property type="entry name" value="Sig_transdc_His_kin-like_C"/>
</dbReference>
<dbReference type="SUPFAM" id="SSF55874">
    <property type="entry name" value="ATPase domain of HSP90 chaperone/DNA topoisomerase II/histidine kinase"/>
    <property type="match status" value="1"/>
</dbReference>
<evidence type="ECO:0000256" key="12">
    <source>
        <dbReference type="ARBA" id="ARBA00023012"/>
    </source>
</evidence>
<dbReference type="PANTHER" id="PTHR43065:SF46">
    <property type="entry name" value="C4-DICARBOXYLATE TRANSPORT SENSOR PROTEIN DCTB"/>
    <property type="match status" value="1"/>
</dbReference>
<dbReference type="AlphaFoldDB" id="A0A3G3JTS4"/>
<keyword evidence="12" id="KW-0902">Two-component regulatory system</keyword>
<dbReference type="Pfam" id="PF02518">
    <property type="entry name" value="HATPase_c"/>
    <property type="match status" value="1"/>
</dbReference>
<evidence type="ECO:0000256" key="9">
    <source>
        <dbReference type="ARBA" id="ARBA00022777"/>
    </source>
</evidence>
<dbReference type="GO" id="GO:0071555">
    <property type="term" value="P:cell wall organization"/>
    <property type="evidence" value="ECO:0007669"/>
    <property type="project" value="InterPro"/>
</dbReference>
<dbReference type="Proteomes" id="UP000269097">
    <property type="component" value="Chromosome"/>
</dbReference>
<feature type="transmembrane region" description="Helical" evidence="14">
    <location>
        <begin position="60"/>
        <end position="78"/>
    </location>
</feature>
<evidence type="ECO:0000256" key="14">
    <source>
        <dbReference type="SAM" id="Phobius"/>
    </source>
</evidence>
<gene>
    <name evidence="16" type="ORF">EAV92_02980</name>
</gene>
<comment type="subcellular location">
    <subcellularLocation>
        <location evidence="2">Cell membrane</location>
        <topology evidence="2">Multi-pass membrane protein</topology>
    </subcellularLocation>
</comment>
<keyword evidence="10" id="KW-0067">ATP-binding</keyword>
<name>A0A3G3JTS4_9BACL</name>
<evidence type="ECO:0000256" key="6">
    <source>
        <dbReference type="ARBA" id="ARBA00022679"/>
    </source>
</evidence>
<evidence type="ECO:0000313" key="17">
    <source>
        <dbReference type="Proteomes" id="UP000269097"/>
    </source>
</evidence>
<keyword evidence="11 14" id="KW-1133">Transmembrane helix</keyword>
<dbReference type="SUPFAM" id="SSF47384">
    <property type="entry name" value="Homodimeric domain of signal transducing histidine kinase"/>
    <property type="match status" value="1"/>
</dbReference>
<evidence type="ECO:0000256" key="13">
    <source>
        <dbReference type="ARBA" id="ARBA00023136"/>
    </source>
</evidence>
<dbReference type="Gene3D" id="3.30.565.10">
    <property type="entry name" value="Histidine kinase-like ATPase, C-terminal domain"/>
    <property type="match status" value="1"/>
</dbReference>
<feature type="transmembrane region" description="Helical" evidence="14">
    <location>
        <begin position="90"/>
        <end position="118"/>
    </location>
</feature>
<dbReference type="KEGG" id="coh:EAV92_02980"/>
<evidence type="ECO:0000256" key="7">
    <source>
        <dbReference type="ARBA" id="ARBA00022692"/>
    </source>
</evidence>
<dbReference type="Pfam" id="PF00512">
    <property type="entry name" value="HisKA"/>
    <property type="match status" value="1"/>
</dbReference>
<dbReference type="GO" id="GO:0000155">
    <property type="term" value="F:phosphorelay sensor kinase activity"/>
    <property type="evidence" value="ECO:0007669"/>
    <property type="project" value="InterPro"/>
</dbReference>
<dbReference type="PROSITE" id="PS50109">
    <property type="entry name" value="HIS_KIN"/>
    <property type="match status" value="1"/>
</dbReference>
<sequence>MGECRECTERMIAGDGEMTLFDYKVETFLLNLFFIMFPLIFYQFVSKDRIEAKPALRNALLYSIFMLPIVLCLLMPVNDTDGFYQNLHSVPFIMACLYTNPFVSFLVCVSSMLFRWFIGGQGQYLSYLYDMISFAFFYFYIRKYRTLRLPVKMVLTFLVSFLSKLTAKVIFYFFIDSGILVNPRLPLNVIEGVFMALALYTIESVLKNMQLKKDLLASERLRVASIISASMAHEIRNPLTSVRGFIQLLSGPTEPPPEKRQFYGKIALEEIDRAQRIITDYLSLSRPYPEVREKIDLGEEIAYVSSVLSSYQDTQDIEVRVETEDNLHILGDRQQLRQCIINLSKNGIESMENGGVLNLKVTRQQDEIVLLIGDTGKGMTPEQINRLGTPYFSNKEKGTGLGTMVSFNIIHNMLGKINVASKVGEGTHFQISFPSA</sequence>
<dbReference type="InterPro" id="IPR011620">
    <property type="entry name" value="Sig_transdc_His_kinase_LytS_TM"/>
</dbReference>
<keyword evidence="17" id="KW-1185">Reference proteome</keyword>
<proteinExistence type="predicted"/>
<feature type="transmembrane region" description="Helical" evidence="14">
    <location>
        <begin position="153"/>
        <end position="175"/>
    </location>
</feature>
<dbReference type="GO" id="GO:0005524">
    <property type="term" value="F:ATP binding"/>
    <property type="evidence" value="ECO:0007669"/>
    <property type="project" value="UniProtKB-KW"/>
</dbReference>
<evidence type="ECO:0000256" key="11">
    <source>
        <dbReference type="ARBA" id="ARBA00022989"/>
    </source>
</evidence>
<organism evidence="16 17">
    <name type="scientific">Cohnella candidum</name>
    <dbReference type="NCBI Taxonomy" id="2674991"/>
    <lineage>
        <taxon>Bacteria</taxon>
        <taxon>Bacillati</taxon>
        <taxon>Bacillota</taxon>
        <taxon>Bacilli</taxon>
        <taxon>Bacillales</taxon>
        <taxon>Paenibacillaceae</taxon>
        <taxon>Cohnella</taxon>
    </lineage>
</organism>
<dbReference type="InterPro" id="IPR036890">
    <property type="entry name" value="HATPase_C_sf"/>
</dbReference>
<keyword evidence="4" id="KW-1003">Cell membrane</keyword>
<keyword evidence="8" id="KW-0547">Nucleotide-binding</keyword>
<keyword evidence="7 14" id="KW-0812">Transmembrane</keyword>
<evidence type="ECO:0000256" key="10">
    <source>
        <dbReference type="ARBA" id="ARBA00022840"/>
    </source>
</evidence>
<keyword evidence="13 14" id="KW-0472">Membrane</keyword>
<feature type="domain" description="Histidine kinase" evidence="15">
    <location>
        <begin position="230"/>
        <end position="436"/>
    </location>
</feature>
<dbReference type="InterPro" id="IPR003661">
    <property type="entry name" value="HisK_dim/P_dom"/>
</dbReference>
<evidence type="ECO:0000259" key="15">
    <source>
        <dbReference type="PROSITE" id="PS50109"/>
    </source>
</evidence>